<dbReference type="GO" id="GO:0016020">
    <property type="term" value="C:membrane"/>
    <property type="evidence" value="ECO:0007669"/>
    <property type="project" value="UniProtKB-SubCell"/>
</dbReference>
<organism evidence="8 9">
    <name type="scientific">Plasmodium malariae</name>
    <dbReference type="NCBI Taxonomy" id="5858"/>
    <lineage>
        <taxon>Eukaryota</taxon>
        <taxon>Sar</taxon>
        <taxon>Alveolata</taxon>
        <taxon>Apicomplexa</taxon>
        <taxon>Aconoidasida</taxon>
        <taxon>Haemosporida</taxon>
        <taxon>Plasmodiidae</taxon>
        <taxon>Plasmodium</taxon>
        <taxon>Plasmodium (Plasmodium)</taxon>
    </lineage>
</organism>
<feature type="transmembrane region" description="Helical" evidence="7">
    <location>
        <begin position="304"/>
        <end position="324"/>
    </location>
</feature>
<reference evidence="9" key="1">
    <citation type="submission" date="2016-05" db="EMBL/GenBank/DDBJ databases">
        <authorList>
            <person name="Naeem Raeece"/>
        </authorList>
    </citation>
    <scope>NUCLEOTIDE SEQUENCE [LARGE SCALE GENOMIC DNA]</scope>
</reference>
<dbReference type="AlphaFoldDB" id="A0A1A8WTT8"/>
<evidence type="ECO:0000313" key="8">
    <source>
        <dbReference type="EMBL" id="SBS94749.1"/>
    </source>
</evidence>
<evidence type="ECO:0000256" key="7">
    <source>
        <dbReference type="SAM" id="Phobius"/>
    </source>
</evidence>
<dbReference type="VEuPathDB" id="PlasmoDB:PmUG01_03025100"/>
<evidence type="ECO:0000256" key="4">
    <source>
        <dbReference type="ARBA" id="ARBA00023136"/>
    </source>
</evidence>
<feature type="region of interest" description="Disordered" evidence="6">
    <location>
        <begin position="363"/>
        <end position="386"/>
    </location>
</feature>
<feature type="coiled-coil region" evidence="5">
    <location>
        <begin position="437"/>
        <end position="468"/>
    </location>
</feature>
<feature type="transmembrane region" description="Helical" evidence="7">
    <location>
        <begin position="472"/>
        <end position="495"/>
    </location>
</feature>
<gene>
    <name evidence="8" type="ORF">PMALA_044670</name>
</gene>
<protein>
    <submittedName>
        <fullName evidence="8">Uncharacterized protein</fullName>
    </submittedName>
</protein>
<evidence type="ECO:0000256" key="1">
    <source>
        <dbReference type="ARBA" id="ARBA00004141"/>
    </source>
</evidence>
<keyword evidence="3 7" id="KW-1133">Transmembrane helix</keyword>
<dbReference type="InterPro" id="IPR035952">
    <property type="entry name" value="Rhomboid-like_sf"/>
</dbReference>
<evidence type="ECO:0000313" key="9">
    <source>
        <dbReference type="Proteomes" id="UP000078597"/>
    </source>
</evidence>
<comment type="subcellular location">
    <subcellularLocation>
        <location evidence="1">Membrane</location>
        <topology evidence="1">Multi-pass membrane protein</topology>
    </subcellularLocation>
</comment>
<dbReference type="SUPFAM" id="SSF144091">
    <property type="entry name" value="Rhomboid-like"/>
    <property type="match status" value="1"/>
</dbReference>
<evidence type="ECO:0000256" key="3">
    <source>
        <dbReference type="ARBA" id="ARBA00022989"/>
    </source>
</evidence>
<evidence type="ECO:0000256" key="2">
    <source>
        <dbReference type="ARBA" id="ARBA00022692"/>
    </source>
</evidence>
<evidence type="ECO:0000256" key="5">
    <source>
        <dbReference type="SAM" id="Coils"/>
    </source>
</evidence>
<feature type="transmembrane region" description="Helical" evidence="7">
    <location>
        <begin position="242"/>
        <end position="261"/>
    </location>
</feature>
<feature type="transmembrane region" description="Helical" evidence="7">
    <location>
        <begin position="123"/>
        <end position="145"/>
    </location>
</feature>
<keyword evidence="5" id="KW-0175">Coiled coil</keyword>
<proteinExistence type="predicted"/>
<feature type="compositionally biased region" description="Polar residues" evidence="6">
    <location>
        <begin position="364"/>
        <end position="378"/>
    </location>
</feature>
<dbReference type="EMBL" id="FLQW01003016">
    <property type="protein sequence ID" value="SBS94749.1"/>
    <property type="molecule type" value="Genomic_DNA"/>
</dbReference>
<name>A0A1A8WTT8_PLAMA</name>
<sequence length="499" mass="58660">MINHLRRKIFFSSYLLPYKFLKQKCLNRKRRLFLCSPSQKDHCNLKGRSALDYSSECVFYMNNKKKDMYNITTYSGNYKNCRELFKGRERESEKANERERANDSEREKKKVKEYMYYPESNSFPYATVCIILGMIGISSFFKILIYNLKDCENEESIIFQVDKILAYLDNYFIIHNFEEKEGKEEEYDKKINNKNDLINIKYITSQFFTNENILQCAVQLSTFFLASRFLEKKLGSLKYFSLFLCGSFLSNIITFYFFKYIKKVQLLNFVDFVLIHPSGSMAFICALCSLCFKNCSVWKNIPIHCSILIVPYLFSSFYGLLLLYKIKGNSTDDTKYGTGGIKNDLSGYAKDGLLEHSEFALESKSPQSSRRINNSRTNEMTDEKYDNEKKQGNDFIYGRHNYNNEYLYNKYNVHNNQNEALNTLKNFLTIKACDSVMKKRKKENMFLNKKIQNLKKKALENLNEISNKSHKLFFGLSSSFTDIFGIILATAVFFLKFLK</sequence>
<keyword evidence="4 7" id="KW-0472">Membrane</keyword>
<feature type="transmembrane region" description="Helical" evidence="7">
    <location>
        <begin position="273"/>
        <end position="292"/>
    </location>
</feature>
<dbReference type="Proteomes" id="UP000078597">
    <property type="component" value="Unassembled WGS sequence"/>
</dbReference>
<keyword evidence="2 7" id="KW-0812">Transmembrane</keyword>
<accession>A0A1A8WTT8</accession>
<evidence type="ECO:0000256" key="6">
    <source>
        <dbReference type="SAM" id="MobiDB-lite"/>
    </source>
</evidence>